<keyword evidence="6" id="KW-1185">Reference proteome</keyword>
<dbReference type="OrthoDB" id="9801717at2"/>
<protein>
    <recommendedName>
        <fullName evidence="4">Core-binding (CB) domain-containing protein</fullName>
    </recommendedName>
</protein>
<gene>
    <name evidence="5" type="ORF">DC094_15625</name>
</gene>
<feature type="domain" description="Core-binding (CB)" evidence="4">
    <location>
        <begin position="1"/>
        <end position="81"/>
    </location>
</feature>
<dbReference type="InterPro" id="IPR010998">
    <property type="entry name" value="Integrase_recombinase_N"/>
</dbReference>
<evidence type="ECO:0000313" key="6">
    <source>
        <dbReference type="Proteomes" id="UP000244906"/>
    </source>
</evidence>
<dbReference type="Gene3D" id="1.10.150.130">
    <property type="match status" value="1"/>
</dbReference>
<sequence>MRLQQRYCEAVRQMNYSYATEKTYWQWIRQFLLFHKMRHPEQMAEAEITQFLSYLAVRKNISVATQQIALNSLISTRNKCRTCYIPSNSAAVCCKRTCCVASG</sequence>
<dbReference type="PROSITE" id="PS51900">
    <property type="entry name" value="CB"/>
    <property type="match status" value="1"/>
</dbReference>
<keyword evidence="1" id="KW-0229">DNA integration</keyword>
<comment type="caution">
    <text evidence="5">The sequence shown here is derived from an EMBL/GenBank/DDBJ whole genome shotgun (WGS) entry which is preliminary data.</text>
</comment>
<dbReference type="AlphaFoldDB" id="A0A2V1GSX2"/>
<name>A0A2V1GSX2_9GAMM</name>
<dbReference type="RefSeq" id="WP_116688061.1">
    <property type="nucleotide sequence ID" value="NZ_CAWNYD010000007.1"/>
</dbReference>
<proteinExistence type="predicted"/>
<evidence type="ECO:0000259" key="4">
    <source>
        <dbReference type="PROSITE" id="PS51900"/>
    </source>
</evidence>
<evidence type="ECO:0000256" key="3">
    <source>
        <dbReference type="PROSITE-ProRule" id="PRU01248"/>
    </source>
</evidence>
<dbReference type="EMBL" id="QDDL01000007">
    <property type="protein sequence ID" value="PVZ66697.1"/>
    <property type="molecule type" value="Genomic_DNA"/>
</dbReference>
<reference evidence="5 6" key="1">
    <citation type="submission" date="2018-04" db="EMBL/GenBank/DDBJ databases">
        <title>Thalassorhabdus spongiae gen. nov., sp. nov., isolated from a marine sponge in South-West Iceland.</title>
        <authorList>
            <person name="Knobloch S."/>
            <person name="Daussin A."/>
            <person name="Johannsson R."/>
            <person name="Marteinsson V.T."/>
        </authorList>
    </citation>
    <scope>NUCLEOTIDE SEQUENCE [LARGE SCALE GENOMIC DNA]</scope>
    <source>
        <strain evidence="5 6">Hp12</strain>
    </source>
</reference>
<dbReference type="InterPro" id="IPR044068">
    <property type="entry name" value="CB"/>
</dbReference>
<evidence type="ECO:0000256" key="1">
    <source>
        <dbReference type="ARBA" id="ARBA00022908"/>
    </source>
</evidence>
<dbReference type="GO" id="GO:0015074">
    <property type="term" value="P:DNA integration"/>
    <property type="evidence" value="ECO:0007669"/>
    <property type="project" value="UniProtKB-KW"/>
</dbReference>
<dbReference type="InterPro" id="IPR004107">
    <property type="entry name" value="Integrase_SAM-like_N"/>
</dbReference>
<organism evidence="5 6">
    <name type="scientific">Pelagibaculum spongiae</name>
    <dbReference type="NCBI Taxonomy" id="2080658"/>
    <lineage>
        <taxon>Bacteria</taxon>
        <taxon>Pseudomonadati</taxon>
        <taxon>Pseudomonadota</taxon>
        <taxon>Gammaproteobacteria</taxon>
        <taxon>Oceanospirillales</taxon>
        <taxon>Pelagibaculum</taxon>
    </lineage>
</organism>
<dbReference type="Proteomes" id="UP000244906">
    <property type="component" value="Unassembled WGS sequence"/>
</dbReference>
<evidence type="ECO:0000313" key="5">
    <source>
        <dbReference type="EMBL" id="PVZ66697.1"/>
    </source>
</evidence>
<evidence type="ECO:0000256" key="2">
    <source>
        <dbReference type="ARBA" id="ARBA00023125"/>
    </source>
</evidence>
<dbReference type="GO" id="GO:0003677">
    <property type="term" value="F:DNA binding"/>
    <property type="evidence" value="ECO:0007669"/>
    <property type="project" value="UniProtKB-UniRule"/>
</dbReference>
<dbReference type="Pfam" id="PF13495">
    <property type="entry name" value="Phage_int_SAM_4"/>
    <property type="match status" value="1"/>
</dbReference>
<accession>A0A2V1GSX2</accession>
<keyword evidence="2 3" id="KW-0238">DNA-binding</keyword>